<dbReference type="InterPro" id="IPR048912">
    <property type="entry name" value="BetaGal1-like_ABD1"/>
</dbReference>
<evidence type="ECO:0000256" key="2">
    <source>
        <dbReference type="ARBA" id="ARBA00022801"/>
    </source>
</evidence>
<evidence type="ECO:0000259" key="10">
    <source>
        <dbReference type="Pfam" id="PF21467"/>
    </source>
</evidence>
<dbReference type="FunFam" id="2.60.120.260:FF:000049">
    <property type="entry name" value="Beta-galactosidase"/>
    <property type="match status" value="1"/>
</dbReference>
<sequence>MGNSKMKILKLSPILLTFITFCLAQDLPTNYEYFTESGIKSGITTNETHFFLNGKPFFIYSGSIHYFRIPRAYWRTRLRQLRAAGLNTVETYLPWNLHEPYNGTFDFGSSGSDMQDFLDLEAFLKLAQEEDLFVILRPGPFISAEYNFGGFPSWLLRGKPMGFRTDEDNYNYHISRYFNYFLKKLLPYKFLQGGPIIAFQVENEYGYTNYKDFFKPSKRYLGLLQQLYIDNDLADFLVTSDNPIAEGDSGTLPGVLFQTTNFGDSPENYLRRLSELQPNKPLMVMEFWIGWFDHWTDNHQTRDPKEMRDLYERILKYPASVNIYMFHGGSNFAFGNGAHLNNELLDNSAFLPITTSYDYDSPLDESGRYTQKYYDIKDLLAKYNPIKTKLPSMPELKPNIAYPPINITQQLPLRNVLTDQPPVVLNSKNVIAMEMLDINNGSGQSYGYIVYRKENIDLEANTVLKIEGHVCDTVMVLVNGVLVSPEFKSRTDLDGFGFWRLKDSTLVLNTEPVKNATIDIVVEEWGRMHGGTIYQYNQTFKGLWQGNVYLNDQQLFDWKIVPLEFKKAWNNALTSWQTPTSSSGPALYLASLILDSDIRDTYIDMSNWTKGLVIVNGFPVGKYFKLGPQQAIYLPAPFLHSGENKIIIFEHFRASGEINFVADPIYVTH</sequence>
<dbReference type="PIRSF" id="PIRSF006336">
    <property type="entry name" value="B-gal"/>
    <property type="match status" value="1"/>
</dbReference>
<name>A0A6P7GGD8_DIAVI</name>
<keyword evidence="2 5" id="KW-0378">Hydrolase</keyword>
<dbReference type="InterPro" id="IPR001944">
    <property type="entry name" value="Glycoside_Hdrlase_35"/>
</dbReference>
<evidence type="ECO:0000256" key="7">
    <source>
        <dbReference type="SAM" id="SignalP"/>
    </source>
</evidence>
<dbReference type="SUPFAM" id="SSF49785">
    <property type="entry name" value="Galactose-binding domain-like"/>
    <property type="match status" value="1"/>
</dbReference>
<dbReference type="PRINTS" id="PR00742">
    <property type="entry name" value="GLHYDRLASE35"/>
</dbReference>
<comment type="similarity">
    <text evidence="1 6">Belongs to the glycosyl hydrolase 35 family.</text>
</comment>
<evidence type="ECO:0000256" key="6">
    <source>
        <dbReference type="RuleBase" id="RU003679"/>
    </source>
</evidence>
<dbReference type="GO" id="GO:0004565">
    <property type="term" value="F:beta-galactosidase activity"/>
    <property type="evidence" value="ECO:0007669"/>
    <property type="project" value="UniProtKB-EC"/>
</dbReference>
<gene>
    <name evidence="11" type="primary">LOC114336824</name>
</gene>
<evidence type="ECO:0000256" key="5">
    <source>
        <dbReference type="RuleBase" id="RU000675"/>
    </source>
</evidence>
<accession>A0A6P7GGD8</accession>
<dbReference type="RefSeq" id="XP_028143005.1">
    <property type="nucleotide sequence ID" value="XM_028287204.1"/>
</dbReference>
<evidence type="ECO:0000259" key="8">
    <source>
        <dbReference type="Pfam" id="PF01301"/>
    </source>
</evidence>
<keyword evidence="7" id="KW-0732">Signal</keyword>
<dbReference type="InterPro" id="IPR017853">
    <property type="entry name" value="GH"/>
</dbReference>
<dbReference type="GO" id="GO:0005975">
    <property type="term" value="P:carbohydrate metabolic process"/>
    <property type="evidence" value="ECO:0007669"/>
    <property type="project" value="InterPro"/>
</dbReference>
<dbReference type="InterPro" id="IPR008979">
    <property type="entry name" value="Galactose-bd-like_sf"/>
</dbReference>
<feature type="chain" id="PRO_5028303714" description="Beta-galactosidase" evidence="7">
    <location>
        <begin position="25"/>
        <end position="669"/>
    </location>
</feature>
<dbReference type="InterPro" id="IPR031330">
    <property type="entry name" value="Gly_Hdrlase_35_cat"/>
</dbReference>
<dbReference type="InterPro" id="IPR048913">
    <property type="entry name" value="BetaGal_gal-bd"/>
</dbReference>
<protein>
    <recommendedName>
        <fullName evidence="5">Beta-galactosidase</fullName>
        <ecNumber evidence="5">3.2.1.23</ecNumber>
    </recommendedName>
</protein>
<dbReference type="InterPro" id="IPR019801">
    <property type="entry name" value="Glyco_hydro_35_CS"/>
</dbReference>
<evidence type="ECO:0000259" key="9">
    <source>
        <dbReference type="Pfam" id="PF21317"/>
    </source>
</evidence>
<dbReference type="Gene3D" id="2.60.120.260">
    <property type="entry name" value="Galactose-binding domain-like"/>
    <property type="match status" value="2"/>
</dbReference>
<keyword evidence="3 5" id="KW-0326">Glycosidase</keyword>
<dbReference type="InterPro" id="IPR026283">
    <property type="entry name" value="B-gal_1-like"/>
</dbReference>
<dbReference type="FunCoup" id="A0A6P7GGD8">
    <property type="interactions" value="653"/>
</dbReference>
<feature type="domain" description="Beta-galactosidase galactose-binding" evidence="10">
    <location>
        <begin position="585"/>
        <end position="644"/>
    </location>
</feature>
<feature type="signal peptide" evidence="7">
    <location>
        <begin position="1"/>
        <end position="24"/>
    </location>
</feature>
<dbReference type="AlphaFoldDB" id="A0A6P7GGD8"/>
<dbReference type="Pfam" id="PF21467">
    <property type="entry name" value="BetaGal_gal-bd"/>
    <property type="match status" value="1"/>
</dbReference>
<evidence type="ECO:0000313" key="11">
    <source>
        <dbReference type="RefSeq" id="XP_028143005.1"/>
    </source>
</evidence>
<reference evidence="11" key="1">
    <citation type="submission" date="2025-08" db="UniProtKB">
        <authorList>
            <consortium name="RefSeq"/>
        </authorList>
    </citation>
    <scope>IDENTIFICATION</scope>
    <source>
        <tissue evidence="11">Whole insect</tissue>
    </source>
</reference>
<dbReference type="InParanoid" id="A0A6P7GGD8"/>
<dbReference type="Pfam" id="PF01301">
    <property type="entry name" value="Glyco_hydro_35"/>
    <property type="match status" value="1"/>
</dbReference>
<feature type="active site" description="Nucleophile" evidence="4">
    <location>
        <position position="286"/>
    </location>
</feature>
<dbReference type="Pfam" id="PF21317">
    <property type="entry name" value="BetaGal_ABD_1"/>
    <property type="match status" value="1"/>
</dbReference>
<proteinExistence type="inferred from homology"/>
<evidence type="ECO:0000256" key="1">
    <source>
        <dbReference type="ARBA" id="ARBA00009809"/>
    </source>
</evidence>
<evidence type="ECO:0000256" key="4">
    <source>
        <dbReference type="PIRSR" id="PIRSR006336-1"/>
    </source>
</evidence>
<organism evidence="11">
    <name type="scientific">Diabrotica virgifera virgifera</name>
    <name type="common">western corn rootworm</name>
    <dbReference type="NCBI Taxonomy" id="50390"/>
    <lineage>
        <taxon>Eukaryota</taxon>
        <taxon>Metazoa</taxon>
        <taxon>Ecdysozoa</taxon>
        <taxon>Arthropoda</taxon>
        <taxon>Hexapoda</taxon>
        <taxon>Insecta</taxon>
        <taxon>Pterygota</taxon>
        <taxon>Neoptera</taxon>
        <taxon>Endopterygota</taxon>
        <taxon>Coleoptera</taxon>
        <taxon>Polyphaga</taxon>
        <taxon>Cucujiformia</taxon>
        <taxon>Chrysomeloidea</taxon>
        <taxon>Chrysomelidae</taxon>
        <taxon>Galerucinae</taxon>
        <taxon>Diabroticina</taxon>
        <taxon>Diabroticites</taxon>
        <taxon>Diabrotica</taxon>
    </lineage>
</organism>
<feature type="domain" description="Glycoside hydrolase 35 catalytic" evidence="8">
    <location>
        <begin position="50"/>
        <end position="382"/>
    </location>
</feature>
<dbReference type="EC" id="3.2.1.23" evidence="5"/>
<feature type="domain" description="Beta-galactosidase 1-like first all-beta" evidence="9">
    <location>
        <begin position="443"/>
        <end position="564"/>
    </location>
</feature>
<comment type="catalytic activity">
    <reaction evidence="5">
        <text>Hydrolysis of terminal non-reducing beta-D-galactose residues in beta-D-galactosides.</text>
        <dbReference type="EC" id="3.2.1.23"/>
    </reaction>
</comment>
<dbReference type="Gene3D" id="3.20.20.80">
    <property type="entry name" value="Glycosidases"/>
    <property type="match status" value="1"/>
</dbReference>
<dbReference type="PROSITE" id="PS01182">
    <property type="entry name" value="GLYCOSYL_HYDROL_F35"/>
    <property type="match status" value="1"/>
</dbReference>
<dbReference type="SUPFAM" id="SSF51445">
    <property type="entry name" value="(Trans)glycosidases"/>
    <property type="match status" value="1"/>
</dbReference>
<feature type="active site" description="Proton donor" evidence="4">
    <location>
        <position position="204"/>
    </location>
</feature>
<evidence type="ECO:0000256" key="3">
    <source>
        <dbReference type="ARBA" id="ARBA00023295"/>
    </source>
</evidence>
<dbReference type="PANTHER" id="PTHR23421">
    <property type="entry name" value="BETA-GALACTOSIDASE RELATED"/>
    <property type="match status" value="1"/>
</dbReference>